<evidence type="ECO:0000313" key="2">
    <source>
        <dbReference type="EMBL" id="RYU93774.1"/>
    </source>
</evidence>
<feature type="chain" id="PRO_5020631107" evidence="1">
    <location>
        <begin position="20"/>
        <end position="143"/>
    </location>
</feature>
<keyword evidence="3" id="KW-1185">Reference proteome</keyword>
<evidence type="ECO:0000313" key="3">
    <source>
        <dbReference type="Proteomes" id="UP000293162"/>
    </source>
</evidence>
<name>A0A4Q5LVS9_9BACT</name>
<feature type="signal peptide" evidence="1">
    <location>
        <begin position="1"/>
        <end position="19"/>
    </location>
</feature>
<dbReference type="AlphaFoldDB" id="A0A4Q5LVS9"/>
<organism evidence="2 3">
    <name type="scientific">Emticicia agri</name>
    <dbReference type="NCBI Taxonomy" id="2492393"/>
    <lineage>
        <taxon>Bacteria</taxon>
        <taxon>Pseudomonadati</taxon>
        <taxon>Bacteroidota</taxon>
        <taxon>Cytophagia</taxon>
        <taxon>Cytophagales</taxon>
        <taxon>Leadbetterellaceae</taxon>
        <taxon>Emticicia</taxon>
    </lineage>
</organism>
<dbReference type="RefSeq" id="WP_130023104.1">
    <property type="nucleotide sequence ID" value="NZ_SEWF01000037.1"/>
</dbReference>
<dbReference type="EMBL" id="SEWF01000037">
    <property type="protein sequence ID" value="RYU93774.1"/>
    <property type="molecule type" value="Genomic_DNA"/>
</dbReference>
<sequence length="143" mass="16340">MKTKMLFILLAFSASTSMGQDSKKNAEKEYEKMKVPTCTVSGVNFAKGDTITIGQPANTNQKFSFLHRRFGVFEGIRELEKFRLSIEWSNRLVLINETYLITEGLNKVCYAEFKVGNDFRGWITLDNAIKTKEIVKLNSKDLN</sequence>
<dbReference type="Proteomes" id="UP000293162">
    <property type="component" value="Unassembled WGS sequence"/>
</dbReference>
<gene>
    <name evidence="2" type="ORF">EWM59_20420</name>
</gene>
<reference evidence="2 3" key="1">
    <citation type="submission" date="2019-02" db="EMBL/GenBank/DDBJ databases">
        <title>Bacterial novel species Emticicia sp. 17J42-9 isolated from soil.</title>
        <authorList>
            <person name="Jung H.-Y."/>
        </authorList>
    </citation>
    <scope>NUCLEOTIDE SEQUENCE [LARGE SCALE GENOMIC DNA]</scope>
    <source>
        <strain evidence="2 3">17J42-9</strain>
    </source>
</reference>
<accession>A0A4Q5LVS9</accession>
<keyword evidence="1" id="KW-0732">Signal</keyword>
<dbReference type="OrthoDB" id="9829367at2"/>
<protein>
    <submittedName>
        <fullName evidence="2">Uncharacterized protein</fullName>
    </submittedName>
</protein>
<evidence type="ECO:0000256" key="1">
    <source>
        <dbReference type="SAM" id="SignalP"/>
    </source>
</evidence>
<proteinExistence type="predicted"/>
<comment type="caution">
    <text evidence="2">The sequence shown here is derived from an EMBL/GenBank/DDBJ whole genome shotgun (WGS) entry which is preliminary data.</text>
</comment>